<dbReference type="GO" id="GO:0020037">
    <property type="term" value="F:heme binding"/>
    <property type="evidence" value="ECO:0007669"/>
    <property type="project" value="InterPro"/>
</dbReference>
<evidence type="ECO:0000313" key="2">
    <source>
        <dbReference type="EMBL" id="KPJ66151.1"/>
    </source>
</evidence>
<sequence>MKRLKICGLFLLLLAVAFVWAFAQTGKKPAPKKLEPTAFEQRCSICHTLQEVRTGVEKIITQMHEKAGIKISEKSLKEVEATFTLLPLEEPHTGMFQEKCGKCHSLDKVVMAHQTKDEAEMKTIIERMAEKKGSGIKKEEIEKIHDSMFMLNEIYEPDVELKKEEK</sequence>
<comment type="caution">
    <text evidence="2">The sequence shown here is derived from an EMBL/GenBank/DDBJ whole genome shotgun (WGS) entry which is preliminary data.</text>
</comment>
<gene>
    <name evidence="2" type="ORF">AMJ44_08825</name>
</gene>
<dbReference type="InterPro" id="IPR036909">
    <property type="entry name" value="Cyt_c-like_dom_sf"/>
</dbReference>
<dbReference type="GO" id="GO:0009055">
    <property type="term" value="F:electron transfer activity"/>
    <property type="evidence" value="ECO:0007669"/>
    <property type="project" value="InterPro"/>
</dbReference>
<proteinExistence type="predicted"/>
<evidence type="ECO:0000313" key="3">
    <source>
        <dbReference type="Proteomes" id="UP000051861"/>
    </source>
</evidence>
<feature type="signal peptide" evidence="1">
    <location>
        <begin position="1"/>
        <end position="23"/>
    </location>
</feature>
<name>A0A0S7XUR2_UNCSA</name>
<accession>A0A0S7XUR2</accession>
<dbReference type="Gene3D" id="1.10.760.10">
    <property type="entry name" value="Cytochrome c-like domain"/>
    <property type="match status" value="1"/>
</dbReference>
<keyword evidence="1" id="KW-0732">Signal</keyword>
<protein>
    <recommendedName>
        <fullName evidence="4">Cytochrome c domain-containing protein</fullName>
    </recommendedName>
</protein>
<reference evidence="2 3" key="1">
    <citation type="journal article" date="2015" name="Microbiome">
        <title>Genomic resolution of linkages in carbon, nitrogen, and sulfur cycling among widespread estuary sediment bacteria.</title>
        <authorList>
            <person name="Baker B.J."/>
            <person name="Lazar C.S."/>
            <person name="Teske A.P."/>
            <person name="Dick G.J."/>
        </authorList>
    </citation>
    <scope>NUCLEOTIDE SEQUENCE [LARGE SCALE GENOMIC DNA]</scope>
    <source>
        <strain evidence="2">DG_54_3</strain>
    </source>
</reference>
<organism evidence="2 3">
    <name type="scientific">candidate division WOR-1 bacterium DG_54_3</name>
    <dbReference type="NCBI Taxonomy" id="1703775"/>
    <lineage>
        <taxon>Bacteria</taxon>
        <taxon>Bacillati</taxon>
        <taxon>Saganbacteria</taxon>
    </lineage>
</organism>
<evidence type="ECO:0008006" key="4">
    <source>
        <dbReference type="Google" id="ProtNLM"/>
    </source>
</evidence>
<evidence type="ECO:0000256" key="1">
    <source>
        <dbReference type="SAM" id="SignalP"/>
    </source>
</evidence>
<dbReference type="EMBL" id="LIZX01000089">
    <property type="protein sequence ID" value="KPJ66151.1"/>
    <property type="molecule type" value="Genomic_DNA"/>
</dbReference>
<feature type="chain" id="PRO_5006640250" description="Cytochrome c domain-containing protein" evidence="1">
    <location>
        <begin position="24"/>
        <end position="166"/>
    </location>
</feature>
<dbReference type="AlphaFoldDB" id="A0A0S7XUR2"/>
<dbReference type="Proteomes" id="UP000051861">
    <property type="component" value="Unassembled WGS sequence"/>
</dbReference>